<organism evidence="3 4">
    <name type="scientific">Rhodovarius crocodyli</name>
    <dbReference type="NCBI Taxonomy" id="1979269"/>
    <lineage>
        <taxon>Bacteria</taxon>
        <taxon>Pseudomonadati</taxon>
        <taxon>Pseudomonadota</taxon>
        <taxon>Alphaproteobacteria</taxon>
        <taxon>Acetobacterales</taxon>
        <taxon>Roseomonadaceae</taxon>
        <taxon>Rhodovarius</taxon>
    </lineage>
</organism>
<evidence type="ECO:0000313" key="4">
    <source>
        <dbReference type="Proteomes" id="UP000282957"/>
    </source>
</evidence>
<keyword evidence="4" id="KW-1185">Reference proteome</keyword>
<name>A0A437M2I8_9PROT</name>
<evidence type="ECO:0000256" key="1">
    <source>
        <dbReference type="ARBA" id="ARBA00022801"/>
    </source>
</evidence>
<dbReference type="PANTHER" id="PTHR16138:SF7">
    <property type="entry name" value="PALMITOYL-PROTEIN THIOESTERASE ABHD10, MITOCHONDRIAL"/>
    <property type="match status" value="1"/>
</dbReference>
<dbReference type="PANTHER" id="PTHR16138">
    <property type="entry name" value="MYCOPHENOLIC ACID ACYL-GLUCURONIDE ESTERASE, MITOCHONDRIAL"/>
    <property type="match status" value="1"/>
</dbReference>
<sequence>MEEIASTIAADGTPIAYRRVAGKGPGILFLGGFKSDMAGTKAEALAAFAIRTGRAFCRFDYAGHGESGGKFEEGCISRWAGDALMVLDTLTEGPQILVGSSMGGWIACLLAKARPERIHALVGIAPAPDFTEDLMWAQFPPEIRTTIAREGVWYRPSEYGDAYAITRQLIEDGRKNLVMKEALEAPFPVRILQGMADLDVPWRHAVRLAEHITGEDVRLTLIKHGDHRLSRPQDLALLEAEISAL</sequence>
<accession>A0A437M2I8</accession>
<dbReference type="InterPro" id="IPR022742">
    <property type="entry name" value="Hydrolase_4"/>
</dbReference>
<evidence type="ECO:0000313" key="3">
    <source>
        <dbReference type="EMBL" id="RVT91832.1"/>
    </source>
</evidence>
<dbReference type="InterPro" id="IPR029058">
    <property type="entry name" value="AB_hydrolase_fold"/>
</dbReference>
<protein>
    <submittedName>
        <fullName evidence="3">Alpha/beta hydrolase</fullName>
    </submittedName>
</protein>
<dbReference type="RefSeq" id="WP_127789579.1">
    <property type="nucleotide sequence ID" value="NZ_SACL01000009.1"/>
</dbReference>
<dbReference type="SUPFAM" id="SSF53474">
    <property type="entry name" value="alpha/beta-Hydrolases"/>
    <property type="match status" value="1"/>
</dbReference>
<keyword evidence="1 3" id="KW-0378">Hydrolase</keyword>
<feature type="domain" description="Serine aminopeptidase S33" evidence="2">
    <location>
        <begin position="45"/>
        <end position="136"/>
    </location>
</feature>
<dbReference type="OrthoDB" id="9813296at2"/>
<comment type="caution">
    <text evidence="3">The sequence shown here is derived from an EMBL/GenBank/DDBJ whole genome shotgun (WGS) entry which is preliminary data.</text>
</comment>
<proteinExistence type="predicted"/>
<dbReference type="EMBL" id="SACL01000009">
    <property type="protein sequence ID" value="RVT91832.1"/>
    <property type="molecule type" value="Genomic_DNA"/>
</dbReference>
<dbReference type="Proteomes" id="UP000282957">
    <property type="component" value="Unassembled WGS sequence"/>
</dbReference>
<dbReference type="GO" id="GO:0016787">
    <property type="term" value="F:hydrolase activity"/>
    <property type="evidence" value="ECO:0007669"/>
    <property type="project" value="UniProtKB-KW"/>
</dbReference>
<dbReference type="Gene3D" id="3.40.50.1820">
    <property type="entry name" value="alpha/beta hydrolase"/>
    <property type="match status" value="1"/>
</dbReference>
<evidence type="ECO:0000259" key="2">
    <source>
        <dbReference type="Pfam" id="PF12146"/>
    </source>
</evidence>
<dbReference type="AlphaFoldDB" id="A0A437M2I8"/>
<dbReference type="Pfam" id="PF12146">
    <property type="entry name" value="Hydrolase_4"/>
    <property type="match status" value="1"/>
</dbReference>
<dbReference type="InterPro" id="IPR052382">
    <property type="entry name" value="ABHD10_acyl-thioesterase"/>
</dbReference>
<reference evidence="3 4" key="1">
    <citation type="submission" date="2019-01" db="EMBL/GenBank/DDBJ databases">
        <authorList>
            <person name="Chen W.-M."/>
        </authorList>
    </citation>
    <scope>NUCLEOTIDE SEQUENCE [LARGE SCALE GENOMIC DNA]</scope>
    <source>
        <strain evidence="3 4">CCP-6</strain>
    </source>
</reference>
<gene>
    <name evidence="3" type="ORF">EOD42_21195</name>
</gene>